<feature type="transmembrane region" description="Helical" evidence="1">
    <location>
        <begin position="25"/>
        <end position="43"/>
    </location>
</feature>
<dbReference type="Proteomes" id="UP000678499">
    <property type="component" value="Unassembled WGS sequence"/>
</dbReference>
<dbReference type="AlphaFoldDB" id="A0A7R9GGY2"/>
<accession>A0A7R9GGY2</accession>
<reference evidence="2" key="1">
    <citation type="submission" date="2020-11" db="EMBL/GenBank/DDBJ databases">
        <authorList>
            <person name="Tran Van P."/>
        </authorList>
    </citation>
    <scope>NUCLEOTIDE SEQUENCE</scope>
</reference>
<keyword evidence="1" id="KW-0812">Transmembrane</keyword>
<keyword evidence="3" id="KW-1185">Reference proteome</keyword>
<protein>
    <submittedName>
        <fullName evidence="2">Uncharacterized protein</fullName>
    </submittedName>
</protein>
<sequence>MPRVVPSSEIPVWLRLIETMKTKSFIVLLVCILGTSMLLIAFGNQRPTIQTIVHETNKQLSRLNLRKENLLVFQPSIDTVALESLGFVKNPRLYPEHKWTNITLPPIVSAVKQGDELNIATGFVKNARFHAQKHTIIVYDLGMRKYDAETLSSLCNCSIPQAYCCLRPFDYSRYPAHVSTMKFKAYRPLIIQEVLNEIGAALWLDIDYRFVSKNMEPLVERAKTQGVLTWSAVEPTSMLTHPKMFSFFRTVAQKFYFHHMVGAEHAIFFNTKLIHEKIMLPWVQCALKSECISPIGAQEKGCSFDKKPLFRYSGCHRYDSSALTIVLGLTFPDSSNYTASDYTFFRRLGEDWDYVDADSTKFNGSHGTDIRRR</sequence>
<dbReference type="PANTHER" id="PTHR31389:SF4">
    <property type="entry name" value="LD39211P"/>
    <property type="match status" value="1"/>
</dbReference>
<keyword evidence="1" id="KW-0472">Membrane</keyword>
<name>A0A7R9GGY2_9CRUS</name>
<dbReference type="PANTHER" id="PTHR31389">
    <property type="entry name" value="LD39211P"/>
    <property type="match status" value="1"/>
</dbReference>
<dbReference type="EMBL" id="CAJPEX010003549">
    <property type="protein sequence ID" value="CAG0922324.1"/>
    <property type="molecule type" value="Genomic_DNA"/>
</dbReference>
<evidence type="ECO:0000313" key="2">
    <source>
        <dbReference type="EMBL" id="CAD7282172.1"/>
    </source>
</evidence>
<dbReference type="OrthoDB" id="6414280at2759"/>
<gene>
    <name evidence="2" type="ORF">NMOB1V02_LOCUS9802</name>
</gene>
<organism evidence="2">
    <name type="scientific">Notodromas monacha</name>
    <dbReference type="NCBI Taxonomy" id="399045"/>
    <lineage>
        <taxon>Eukaryota</taxon>
        <taxon>Metazoa</taxon>
        <taxon>Ecdysozoa</taxon>
        <taxon>Arthropoda</taxon>
        <taxon>Crustacea</taxon>
        <taxon>Oligostraca</taxon>
        <taxon>Ostracoda</taxon>
        <taxon>Podocopa</taxon>
        <taxon>Podocopida</taxon>
        <taxon>Cypridocopina</taxon>
        <taxon>Cypridoidea</taxon>
        <taxon>Cyprididae</taxon>
        <taxon>Notodromas</taxon>
    </lineage>
</organism>
<keyword evidence="1" id="KW-1133">Transmembrane helix</keyword>
<proteinExistence type="predicted"/>
<dbReference type="EMBL" id="OA885586">
    <property type="protein sequence ID" value="CAD7282172.1"/>
    <property type="molecule type" value="Genomic_DNA"/>
</dbReference>
<evidence type="ECO:0000256" key="1">
    <source>
        <dbReference type="SAM" id="Phobius"/>
    </source>
</evidence>
<evidence type="ECO:0000313" key="3">
    <source>
        <dbReference type="Proteomes" id="UP000678499"/>
    </source>
</evidence>